<dbReference type="HOGENOM" id="CLU_088747_0_0_1"/>
<feature type="region of interest" description="Disordered" evidence="1">
    <location>
        <begin position="38"/>
        <end position="128"/>
    </location>
</feature>
<evidence type="ECO:0000256" key="1">
    <source>
        <dbReference type="SAM" id="MobiDB-lite"/>
    </source>
</evidence>
<feature type="compositionally biased region" description="Low complexity" evidence="1">
    <location>
        <begin position="68"/>
        <end position="77"/>
    </location>
</feature>
<keyword evidence="3" id="KW-1185">Reference proteome</keyword>
<dbReference type="AlphaFoldDB" id="A0A0E0CP48"/>
<feature type="compositionally biased region" description="Low complexity" evidence="1">
    <location>
        <begin position="38"/>
        <end position="51"/>
    </location>
</feature>
<evidence type="ECO:0000313" key="2">
    <source>
        <dbReference type="EnsemblPlants" id="OMERI02G25430.1"/>
    </source>
</evidence>
<reference evidence="2" key="1">
    <citation type="submission" date="2015-04" db="UniProtKB">
        <authorList>
            <consortium name="EnsemblPlants"/>
        </authorList>
    </citation>
    <scope>IDENTIFICATION</scope>
</reference>
<dbReference type="EnsemblPlants" id="OMERI02G25430.1">
    <property type="protein sequence ID" value="OMERI02G25430.1"/>
    <property type="gene ID" value="OMERI02G25430"/>
</dbReference>
<proteinExistence type="predicted"/>
<name>A0A0E0CP48_9ORYZ</name>
<dbReference type="Proteomes" id="UP000008021">
    <property type="component" value="Chromosome 2"/>
</dbReference>
<accession>A0A0E0CP48</accession>
<protein>
    <submittedName>
        <fullName evidence="2">Uncharacterized protein</fullName>
    </submittedName>
</protein>
<reference evidence="2" key="2">
    <citation type="submission" date="2018-05" db="EMBL/GenBank/DDBJ databases">
        <title>OmerRS3 (Oryza meridionalis Reference Sequence Version 3).</title>
        <authorList>
            <person name="Zhang J."/>
            <person name="Kudrna D."/>
            <person name="Lee S."/>
            <person name="Talag J."/>
            <person name="Welchert J."/>
            <person name="Wing R.A."/>
        </authorList>
    </citation>
    <scope>NUCLEOTIDE SEQUENCE [LARGE SCALE GENOMIC DNA]</scope>
    <source>
        <strain evidence="2">cv. OR44</strain>
    </source>
</reference>
<dbReference type="Gramene" id="OMERI02G25430.1">
    <property type="protein sequence ID" value="OMERI02G25430.1"/>
    <property type="gene ID" value="OMERI02G25430"/>
</dbReference>
<organism evidence="2">
    <name type="scientific">Oryza meridionalis</name>
    <dbReference type="NCBI Taxonomy" id="40149"/>
    <lineage>
        <taxon>Eukaryota</taxon>
        <taxon>Viridiplantae</taxon>
        <taxon>Streptophyta</taxon>
        <taxon>Embryophyta</taxon>
        <taxon>Tracheophyta</taxon>
        <taxon>Spermatophyta</taxon>
        <taxon>Magnoliopsida</taxon>
        <taxon>Liliopsida</taxon>
        <taxon>Poales</taxon>
        <taxon>Poaceae</taxon>
        <taxon>BOP clade</taxon>
        <taxon>Oryzoideae</taxon>
        <taxon>Oryzeae</taxon>
        <taxon>Oryzinae</taxon>
        <taxon>Oryza</taxon>
    </lineage>
</organism>
<sequence>MAAAASALTSLSATEMRRAAGQEGAVDLRWAMVSAFAASSRGSATTAAARSAQERERPDPSLPTKELASTSRTAASRQRSRRLGGPAKEQRRQATQQARARRASRAGGATRRADGDSASGRRSIADRRFNGHEHAELHGRRLGGGAACGVAAATDVEVDDRRPGGGAAPGDKRRQGTGGAATEPSGRWLERVTPFSPSKWDRLGAPRSSFYVPVDSESSVQCLLQASMANTVVFRCFGEWPGNGEYEEPLEMSIFPILKEIPRDTRYYEVPI</sequence>
<feature type="region of interest" description="Disordered" evidence="1">
    <location>
        <begin position="154"/>
        <end position="185"/>
    </location>
</feature>
<evidence type="ECO:0000313" key="3">
    <source>
        <dbReference type="Proteomes" id="UP000008021"/>
    </source>
</evidence>